<evidence type="ECO:0000256" key="2">
    <source>
        <dbReference type="ARBA" id="ARBA00022692"/>
    </source>
</evidence>
<dbReference type="GO" id="GO:0005764">
    <property type="term" value="C:lysosome"/>
    <property type="evidence" value="ECO:0007669"/>
    <property type="project" value="TreeGrafter"/>
</dbReference>
<sequence length="179" mass="20881">MGNLKPKIALLVQLFIPIAYLLAYFFILIIPKGVHRPGWHPQTWIVPEEVDVSPIQRYFFILIIPKGVHRPGWHPQTWIVPEEVDKPHDFTGEQKETILGEYGDATGQELPQRKMTFIERVRHIVPLLHLMIPLSVVYIAEYLINQGVNQLIIFNCHEGFHLTLSAQYRWYQVNLLIVL</sequence>
<dbReference type="GO" id="GO:0007040">
    <property type="term" value="P:lysosome organization"/>
    <property type="evidence" value="ECO:0007669"/>
    <property type="project" value="TreeGrafter"/>
</dbReference>
<dbReference type="GO" id="GO:0051453">
    <property type="term" value="P:regulation of intracellular pH"/>
    <property type="evidence" value="ECO:0007669"/>
    <property type="project" value="TreeGrafter"/>
</dbReference>
<keyword evidence="7" id="KW-1185">Reference proteome</keyword>
<dbReference type="PANTHER" id="PTHR10981">
    <property type="entry name" value="BATTENIN"/>
    <property type="match status" value="1"/>
</dbReference>
<protein>
    <recommendedName>
        <fullName evidence="8">Battenin</fullName>
    </recommendedName>
</protein>
<feature type="transmembrane region" description="Helical" evidence="5">
    <location>
        <begin position="124"/>
        <end position="144"/>
    </location>
</feature>
<evidence type="ECO:0000256" key="1">
    <source>
        <dbReference type="ARBA" id="ARBA00004127"/>
    </source>
</evidence>
<comment type="subcellular location">
    <subcellularLocation>
        <location evidence="1">Endomembrane system</location>
        <topology evidence="1">Multi-pass membrane protein</topology>
    </subcellularLocation>
</comment>
<keyword evidence="2 5" id="KW-0812">Transmembrane</keyword>
<evidence type="ECO:0000313" key="7">
    <source>
        <dbReference type="Proteomes" id="UP000270094"/>
    </source>
</evidence>
<evidence type="ECO:0000256" key="3">
    <source>
        <dbReference type="ARBA" id="ARBA00022989"/>
    </source>
</evidence>
<proteinExistence type="predicted"/>
<dbReference type="OrthoDB" id="5965864at2759"/>
<keyword evidence="3 5" id="KW-1133">Transmembrane helix</keyword>
<evidence type="ECO:0000256" key="4">
    <source>
        <dbReference type="ARBA" id="ARBA00023136"/>
    </source>
</evidence>
<feature type="transmembrane region" description="Helical" evidence="5">
    <location>
        <begin position="12"/>
        <end position="30"/>
    </location>
</feature>
<keyword evidence="4 5" id="KW-0472">Membrane</keyword>
<dbReference type="Pfam" id="PF02487">
    <property type="entry name" value="CLN3"/>
    <property type="match status" value="1"/>
</dbReference>
<organism evidence="6 7">
    <name type="scientific">Strongylus vulgaris</name>
    <name type="common">Blood worm</name>
    <dbReference type="NCBI Taxonomy" id="40348"/>
    <lineage>
        <taxon>Eukaryota</taxon>
        <taxon>Metazoa</taxon>
        <taxon>Ecdysozoa</taxon>
        <taxon>Nematoda</taxon>
        <taxon>Chromadorea</taxon>
        <taxon>Rhabditida</taxon>
        <taxon>Rhabditina</taxon>
        <taxon>Rhabditomorpha</taxon>
        <taxon>Strongyloidea</taxon>
        <taxon>Strongylidae</taxon>
        <taxon>Strongylus</taxon>
    </lineage>
</organism>
<evidence type="ECO:0000313" key="6">
    <source>
        <dbReference type="EMBL" id="VDM78906.1"/>
    </source>
</evidence>
<dbReference type="AlphaFoldDB" id="A0A3P7J6N6"/>
<accession>A0A3P7J6N6</accession>
<evidence type="ECO:0000256" key="5">
    <source>
        <dbReference type="SAM" id="Phobius"/>
    </source>
</evidence>
<dbReference type="GO" id="GO:0016020">
    <property type="term" value="C:membrane"/>
    <property type="evidence" value="ECO:0007669"/>
    <property type="project" value="InterPro"/>
</dbReference>
<dbReference type="InterPro" id="IPR003492">
    <property type="entry name" value="Battenin_disease_Cln3"/>
</dbReference>
<dbReference type="PANTHER" id="PTHR10981:SF8">
    <property type="entry name" value="BATTENIN"/>
    <property type="match status" value="1"/>
</dbReference>
<gene>
    <name evidence="6" type="ORF">SVUK_LOCUS13904</name>
</gene>
<dbReference type="GO" id="GO:0012505">
    <property type="term" value="C:endomembrane system"/>
    <property type="evidence" value="ECO:0007669"/>
    <property type="project" value="UniProtKB-SubCell"/>
</dbReference>
<evidence type="ECO:0008006" key="8">
    <source>
        <dbReference type="Google" id="ProtNLM"/>
    </source>
</evidence>
<name>A0A3P7J6N6_STRVU</name>
<reference evidence="6 7" key="1">
    <citation type="submission" date="2018-11" db="EMBL/GenBank/DDBJ databases">
        <authorList>
            <consortium name="Pathogen Informatics"/>
        </authorList>
    </citation>
    <scope>NUCLEOTIDE SEQUENCE [LARGE SCALE GENOMIC DNA]</scope>
</reference>
<dbReference type="Proteomes" id="UP000270094">
    <property type="component" value="Unassembled WGS sequence"/>
</dbReference>
<dbReference type="EMBL" id="UYYB01103309">
    <property type="protein sequence ID" value="VDM78906.1"/>
    <property type="molecule type" value="Genomic_DNA"/>
</dbReference>